<protein>
    <submittedName>
        <fullName evidence="1">Uncharacterized protein</fullName>
    </submittedName>
</protein>
<reference evidence="1 2" key="1">
    <citation type="submission" date="2018-11" db="EMBL/GenBank/DDBJ databases">
        <authorList>
            <consortium name="Pathogen Informatics"/>
        </authorList>
    </citation>
    <scope>NUCLEOTIDE SEQUENCE [LARGE SCALE GENOMIC DNA]</scope>
</reference>
<name>A0A3P6QBM8_TAEAS</name>
<dbReference type="EMBL" id="UYRS01018749">
    <property type="protein sequence ID" value="VDK39773.1"/>
    <property type="molecule type" value="Genomic_DNA"/>
</dbReference>
<sequence>MVGLGEHCFPLTDLVRREKIEGEGNSVKCLKVQPPSFRFVSVFINVREMCPLKE</sequence>
<gene>
    <name evidence="1" type="ORF">TASK_LOCUS8205</name>
</gene>
<dbReference type="AlphaFoldDB" id="A0A3P6QBM8"/>
<proteinExistence type="predicted"/>
<dbReference type="Proteomes" id="UP000282613">
    <property type="component" value="Unassembled WGS sequence"/>
</dbReference>
<evidence type="ECO:0000313" key="2">
    <source>
        <dbReference type="Proteomes" id="UP000282613"/>
    </source>
</evidence>
<keyword evidence="2" id="KW-1185">Reference proteome</keyword>
<organism evidence="1 2">
    <name type="scientific">Taenia asiatica</name>
    <name type="common">Asian tapeworm</name>
    <dbReference type="NCBI Taxonomy" id="60517"/>
    <lineage>
        <taxon>Eukaryota</taxon>
        <taxon>Metazoa</taxon>
        <taxon>Spiralia</taxon>
        <taxon>Lophotrochozoa</taxon>
        <taxon>Platyhelminthes</taxon>
        <taxon>Cestoda</taxon>
        <taxon>Eucestoda</taxon>
        <taxon>Cyclophyllidea</taxon>
        <taxon>Taeniidae</taxon>
        <taxon>Taenia</taxon>
    </lineage>
</organism>
<accession>A0A3P6QBM8</accession>
<evidence type="ECO:0000313" key="1">
    <source>
        <dbReference type="EMBL" id="VDK39773.1"/>
    </source>
</evidence>